<dbReference type="Proteomes" id="UP000332933">
    <property type="component" value="Unassembled WGS sequence"/>
</dbReference>
<dbReference type="AlphaFoldDB" id="A0A485KXX6"/>
<evidence type="ECO:0000313" key="2">
    <source>
        <dbReference type="EMBL" id="KAF0695852.1"/>
    </source>
</evidence>
<sequence>MSDGLVLPAVDHTTGTFVNDRNQTLWYQKHIPQTTELRGLVVFHHGILEHSSRYNEFLNAIAAVGFAVYALDAVGHGHSEGERGYFDYYPNLVDDVNLLLDLAKKQLKATHPNVNKTILVGLSFGGLVSNLTILRKAHAIDAVVLCAPAINIPRTFVLKLQTPFASFLSTYFPKLRVVPAVDVGHLSDEPDVLAARAEDPLITTGQLCARVGDESIKAFDYVDNVKHQITLPVLVVLGSLEKVVCSTSINAFVRDIASEDKELKVFENMGHSILSEANRHAVFAHVTSWLKARFESIP</sequence>
<keyword evidence="4" id="KW-1185">Reference proteome</keyword>
<dbReference type="InterPro" id="IPR029058">
    <property type="entry name" value="AB_hydrolase_fold"/>
</dbReference>
<dbReference type="EMBL" id="VJMH01005448">
    <property type="protein sequence ID" value="KAF0695852.1"/>
    <property type="molecule type" value="Genomic_DNA"/>
</dbReference>
<name>A0A485KXX6_9STRA</name>
<reference evidence="3 4" key="1">
    <citation type="submission" date="2019-03" db="EMBL/GenBank/DDBJ databases">
        <authorList>
            <person name="Gaulin E."/>
            <person name="Dumas B."/>
        </authorList>
    </citation>
    <scope>NUCLEOTIDE SEQUENCE [LARGE SCALE GENOMIC DNA]</scope>
    <source>
        <strain evidence="3">CBS 568.67</strain>
    </source>
</reference>
<dbReference type="OrthoDB" id="2498029at2759"/>
<evidence type="ECO:0000313" key="3">
    <source>
        <dbReference type="EMBL" id="VFT90211.1"/>
    </source>
</evidence>
<organism evidence="3 4">
    <name type="scientific">Aphanomyces stellatus</name>
    <dbReference type="NCBI Taxonomy" id="120398"/>
    <lineage>
        <taxon>Eukaryota</taxon>
        <taxon>Sar</taxon>
        <taxon>Stramenopiles</taxon>
        <taxon>Oomycota</taxon>
        <taxon>Saprolegniomycetes</taxon>
        <taxon>Saprolegniales</taxon>
        <taxon>Verrucalvaceae</taxon>
        <taxon>Aphanomyces</taxon>
    </lineage>
</organism>
<protein>
    <submittedName>
        <fullName evidence="3">Aste57867_13372 protein</fullName>
    </submittedName>
</protein>
<evidence type="ECO:0000313" key="4">
    <source>
        <dbReference type="Proteomes" id="UP000332933"/>
    </source>
</evidence>
<dbReference type="Gene3D" id="3.40.50.1820">
    <property type="entry name" value="alpha/beta hydrolase"/>
    <property type="match status" value="1"/>
</dbReference>
<dbReference type="InterPro" id="IPR022742">
    <property type="entry name" value="Hydrolase_4"/>
</dbReference>
<dbReference type="InterPro" id="IPR051044">
    <property type="entry name" value="MAG_DAG_Lipase"/>
</dbReference>
<dbReference type="PANTHER" id="PTHR11614">
    <property type="entry name" value="PHOSPHOLIPASE-RELATED"/>
    <property type="match status" value="1"/>
</dbReference>
<proteinExistence type="predicted"/>
<feature type="domain" description="Serine aminopeptidase S33" evidence="1">
    <location>
        <begin position="36"/>
        <end position="277"/>
    </location>
</feature>
<accession>A0A485KXX6</accession>
<dbReference type="SUPFAM" id="SSF53474">
    <property type="entry name" value="alpha/beta-Hydrolases"/>
    <property type="match status" value="1"/>
</dbReference>
<dbReference type="EMBL" id="CAADRA010005469">
    <property type="protein sequence ID" value="VFT90211.1"/>
    <property type="molecule type" value="Genomic_DNA"/>
</dbReference>
<evidence type="ECO:0000259" key="1">
    <source>
        <dbReference type="Pfam" id="PF12146"/>
    </source>
</evidence>
<reference evidence="2" key="2">
    <citation type="submission" date="2019-06" db="EMBL/GenBank/DDBJ databases">
        <title>Genomics analysis of Aphanomyces spp. identifies a new class of oomycete effector associated with host adaptation.</title>
        <authorList>
            <person name="Gaulin E."/>
        </authorList>
    </citation>
    <scope>NUCLEOTIDE SEQUENCE</scope>
    <source>
        <strain evidence="2">CBS 578.67</strain>
    </source>
</reference>
<gene>
    <name evidence="3" type="primary">Aste57867_13372</name>
    <name evidence="2" type="ORF">As57867_013322</name>
    <name evidence="3" type="ORF">ASTE57867_13372</name>
</gene>
<dbReference type="Pfam" id="PF12146">
    <property type="entry name" value="Hydrolase_4"/>
    <property type="match status" value="1"/>
</dbReference>